<evidence type="ECO:0000313" key="3">
    <source>
        <dbReference type="Proteomes" id="UP001597369"/>
    </source>
</evidence>
<dbReference type="RefSeq" id="WP_229961587.1">
    <property type="nucleotide sequence ID" value="NZ_JAJJWI010000013.1"/>
</dbReference>
<accession>A0ABW4WW20</accession>
<evidence type="ECO:0000313" key="2">
    <source>
        <dbReference type="EMBL" id="MFD2066932.1"/>
    </source>
</evidence>
<protein>
    <submittedName>
        <fullName evidence="2">Uncharacterized protein</fullName>
    </submittedName>
</protein>
<dbReference type="EMBL" id="JBHUHV010000024">
    <property type="protein sequence ID" value="MFD2066932.1"/>
    <property type="molecule type" value="Genomic_DNA"/>
</dbReference>
<organism evidence="2 3">
    <name type="scientific">Pontibacter silvestris</name>
    <dbReference type="NCBI Taxonomy" id="2305183"/>
    <lineage>
        <taxon>Bacteria</taxon>
        <taxon>Pseudomonadati</taxon>
        <taxon>Bacteroidota</taxon>
        <taxon>Cytophagia</taxon>
        <taxon>Cytophagales</taxon>
        <taxon>Hymenobacteraceae</taxon>
        <taxon>Pontibacter</taxon>
    </lineage>
</organism>
<name>A0ABW4WW20_9BACT</name>
<gene>
    <name evidence="2" type="ORF">ACFSKU_08545</name>
</gene>
<dbReference type="Proteomes" id="UP001597369">
    <property type="component" value="Unassembled WGS sequence"/>
</dbReference>
<evidence type="ECO:0000256" key="1">
    <source>
        <dbReference type="SAM" id="SignalP"/>
    </source>
</evidence>
<feature type="signal peptide" evidence="1">
    <location>
        <begin position="1"/>
        <end position="19"/>
    </location>
</feature>
<keyword evidence="1" id="KW-0732">Signal</keyword>
<comment type="caution">
    <text evidence="2">The sequence shown here is derived from an EMBL/GenBank/DDBJ whole genome shotgun (WGS) entry which is preliminary data.</text>
</comment>
<feature type="chain" id="PRO_5045143737" evidence="1">
    <location>
        <begin position="20"/>
        <end position="123"/>
    </location>
</feature>
<reference evidence="3" key="1">
    <citation type="journal article" date="2019" name="Int. J. Syst. Evol. Microbiol.">
        <title>The Global Catalogue of Microorganisms (GCM) 10K type strain sequencing project: providing services to taxonomists for standard genome sequencing and annotation.</title>
        <authorList>
            <consortium name="The Broad Institute Genomics Platform"/>
            <consortium name="The Broad Institute Genome Sequencing Center for Infectious Disease"/>
            <person name="Wu L."/>
            <person name="Ma J."/>
        </authorList>
    </citation>
    <scope>NUCLEOTIDE SEQUENCE [LARGE SCALE GENOMIC DNA]</scope>
    <source>
        <strain evidence="3">JCM 16545</strain>
    </source>
</reference>
<proteinExistence type="predicted"/>
<sequence>MKKLFVAVVFSLFCSAGFAQSSMSGSVTSKGDKAYLNNIELRFTTVDQLKDYNWEELKSLLNKENYKLKNNFKLIISADLSKENKKNLSPDKLTVEVIKEKDTTQLIEEAQKGAAKLIALLEG</sequence>
<keyword evidence="3" id="KW-1185">Reference proteome</keyword>